<dbReference type="OrthoDB" id="3009638at2759"/>
<evidence type="ECO:0000256" key="1">
    <source>
        <dbReference type="SAM" id="MobiDB-lite"/>
    </source>
</evidence>
<reference evidence="4" key="1">
    <citation type="journal article" date="2012" name="Science">
        <title>The Paleozoic origin of enzymatic lignin decomposition reconstructed from 31 fungal genomes.</title>
        <authorList>
            <person name="Floudas D."/>
            <person name="Binder M."/>
            <person name="Riley R."/>
            <person name="Barry K."/>
            <person name="Blanchette R.A."/>
            <person name="Henrissat B."/>
            <person name="Martinez A.T."/>
            <person name="Otillar R."/>
            <person name="Spatafora J.W."/>
            <person name="Yadav J.S."/>
            <person name="Aerts A."/>
            <person name="Benoit I."/>
            <person name="Boyd A."/>
            <person name="Carlson A."/>
            <person name="Copeland A."/>
            <person name="Coutinho P.M."/>
            <person name="de Vries R.P."/>
            <person name="Ferreira P."/>
            <person name="Findley K."/>
            <person name="Foster B."/>
            <person name="Gaskell J."/>
            <person name="Glotzer D."/>
            <person name="Gorecki P."/>
            <person name="Heitman J."/>
            <person name="Hesse C."/>
            <person name="Hori C."/>
            <person name="Igarashi K."/>
            <person name="Jurgens J.A."/>
            <person name="Kallen N."/>
            <person name="Kersten P."/>
            <person name="Kohler A."/>
            <person name="Kuees U."/>
            <person name="Kumar T.K.A."/>
            <person name="Kuo A."/>
            <person name="LaButti K."/>
            <person name="Larrondo L.F."/>
            <person name="Lindquist E."/>
            <person name="Ling A."/>
            <person name="Lombard V."/>
            <person name="Lucas S."/>
            <person name="Lundell T."/>
            <person name="Martin R."/>
            <person name="McLaughlin D.J."/>
            <person name="Morgenstern I."/>
            <person name="Morin E."/>
            <person name="Murat C."/>
            <person name="Nagy L.G."/>
            <person name="Nolan M."/>
            <person name="Ohm R.A."/>
            <person name="Patyshakuliyeva A."/>
            <person name="Rokas A."/>
            <person name="Ruiz-Duenas F.J."/>
            <person name="Sabat G."/>
            <person name="Salamov A."/>
            <person name="Samejima M."/>
            <person name="Schmutz J."/>
            <person name="Slot J.C."/>
            <person name="St John F."/>
            <person name="Stenlid J."/>
            <person name="Sun H."/>
            <person name="Sun S."/>
            <person name="Syed K."/>
            <person name="Tsang A."/>
            <person name="Wiebenga A."/>
            <person name="Young D."/>
            <person name="Pisabarro A."/>
            <person name="Eastwood D.C."/>
            <person name="Martin F."/>
            <person name="Cullen D."/>
            <person name="Grigoriev I.V."/>
            <person name="Hibbett D.S."/>
        </authorList>
    </citation>
    <scope>NUCLEOTIDE SEQUENCE [LARGE SCALE GENOMIC DNA]</scope>
    <source>
        <strain evidence="4">FP-91666</strain>
    </source>
</reference>
<proteinExistence type="predicted"/>
<name>R7RWX8_STEHR</name>
<feature type="compositionally biased region" description="Low complexity" evidence="1">
    <location>
        <begin position="187"/>
        <end position="204"/>
    </location>
</feature>
<sequence>MRLRSILSCTLSLSLTILPFVTFASSNIGDRDVGNSNGVQSRAEHQRVAICRRDPTSLEDHELAKRDTVDGSGSPDVTLPSVGASLGNITTKLGNINLTVTNVTISVGDIDISNISIGNITVIVSVPLPGASPVNAFSAFTSGTSISSSTASPTSTVSSTSVTQTATTSTSTGTTDTDLARRQASDSSSIVTVTPSSSATSTATSTSVGVSATVSGSPIDLGVGNVYTEIGNISIEVGHVNVSIGNVNISNVTVGNIFVLVQIGQPDLTGLLSNATSSLAGIGA</sequence>
<dbReference type="EMBL" id="JH687405">
    <property type="protein sequence ID" value="EIM79350.1"/>
    <property type="molecule type" value="Genomic_DNA"/>
</dbReference>
<feature type="compositionally biased region" description="Low complexity" evidence="1">
    <location>
        <begin position="146"/>
        <end position="177"/>
    </location>
</feature>
<feature type="region of interest" description="Disordered" evidence="1">
    <location>
        <begin position="146"/>
        <end position="204"/>
    </location>
</feature>
<feature type="chain" id="PRO_5004443659" evidence="2">
    <location>
        <begin position="25"/>
        <end position="284"/>
    </location>
</feature>
<evidence type="ECO:0000256" key="2">
    <source>
        <dbReference type="SAM" id="SignalP"/>
    </source>
</evidence>
<dbReference type="AlphaFoldDB" id="R7RWX8"/>
<dbReference type="Proteomes" id="UP000053927">
    <property type="component" value="Unassembled WGS sequence"/>
</dbReference>
<gene>
    <name evidence="3" type="ORF">STEHIDRAFT_173124</name>
</gene>
<accession>R7RWX8</accession>
<evidence type="ECO:0000313" key="3">
    <source>
        <dbReference type="EMBL" id="EIM79350.1"/>
    </source>
</evidence>
<dbReference type="KEGG" id="shs:STEHIDRAFT_173124"/>
<dbReference type="GeneID" id="18804217"/>
<dbReference type="eggNOG" id="ENOG502SN4V">
    <property type="taxonomic scope" value="Eukaryota"/>
</dbReference>
<organism evidence="3 4">
    <name type="scientific">Stereum hirsutum (strain FP-91666)</name>
    <name type="common">White-rot fungus</name>
    <dbReference type="NCBI Taxonomy" id="721885"/>
    <lineage>
        <taxon>Eukaryota</taxon>
        <taxon>Fungi</taxon>
        <taxon>Dikarya</taxon>
        <taxon>Basidiomycota</taxon>
        <taxon>Agaricomycotina</taxon>
        <taxon>Agaricomycetes</taxon>
        <taxon>Russulales</taxon>
        <taxon>Stereaceae</taxon>
        <taxon>Stereum</taxon>
    </lineage>
</organism>
<keyword evidence="4" id="KW-1185">Reference proteome</keyword>
<feature type="signal peptide" evidence="2">
    <location>
        <begin position="1"/>
        <end position="24"/>
    </location>
</feature>
<keyword evidence="2" id="KW-0732">Signal</keyword>
<dbReference type="RefSeq" id="XP_007311493.1">
    <property type="nucleotide sequence ID" value="XM_007311431.1"/>
</dbReference>
<dbReference type="OMA" id="ERNICER"/>
<evidence type="ECO:0000313" key="4">
    <source>
        <dbReference type="Proteomes" id="UP000053927"/>
    </source>
</evidence>
<protein>
    <submittedName>
        <fullName evidence="3">Uncharacterized protein</fullName>
    </submittedName>
</protein>